<evidence type="ECO:0000313" key="5">
    <source>
        <dbReference type="EMBL" id="TCC90091.1"/>
    </source>
</evidence>
<dbReference type="RefSeq" id="WP_131553494.1">
    <property type="nucleotide sequence ID" value="NZ_SJSK01000003.1"/>
</dbReference>
<dbReference type="SUPFAM" id="SSF46689">
    <property type="entry name" value="Homeodomain-like"/>
    <property type="match status" value="1"/>
</dbReference>
<dbReference type="Gene3D" id="1.10.10.60">
    <property type="entry name" value="Homeodomain-like"/>
    <property type="match status" value="1"/>
</dbReference>
<dbReference type="SMART" id="SM00342">
    <property type="entry name" value="HTH_ARAC"/>
    <property type="match status" value="1"/>
</dbReference>
<dbReference type="InterPro" id="IPR009057">
    <property type="entry name" value="Homeodomain-like_sf"/>
</dbReference>
<dbReference type="Pfam" id="PF20240">
    <property type="entry name" value="DUF6597"/>
    <property type="match status" value="1"/>
</dbReference>
<dbReference type="PANTHER" id="PTHR46796:SF13">
    <property type="entry name" value="HTH-TYPE TRANSCRIPTIONAL ACTIVATOR RHAS"/>
    <property type="match status" value="1"/>
</dbReference>
<reference evidence="5 6" key="1">
    <citation type="submission" date="2019-02" db="EMBL/GenBank/DDBJ databases">
        <title>Pedobacter sp. RP-1-13 sp. nov., isolated from Arctic soil.</title>
        <authorList>
            <person name="Dahal R.H."/>
        </authorList>
    </citation>
    <scope>NUCLEOTIDE SEQUENCE [LARGE SCALE GENOMIC DNA]</scope>
    <source>
        <strain evidence="5 6">RP-1-13</strain>
    </source>
</reference>
<evidence type="ECO:0000313" key="6">
    <source>
        <dbReference type="Proteomes" id="UP000292884"/>
    </source>
</evidence>
<evidence type="ECO:0000256" key="3">
    <source>
        <dbReference type="ARBA" id="ARBA00023163"/>
    </source>
</evidence>
<evidence type="ECO:0000259" key="4">
    <source>
        <dbReference type="PROSITE" id="PS01124"/>
    </source>
</evidence>
<keyword evidence="6" id="KW-1185">Reference proteome</keyword>
<accession>A0A4R0MSU1</accession>
<protein>
    <submittedName>
        <fullName evidence="5">AraC family transcriptional regulator</fullName>
    </submittedName>
</protein>
<name>A0A4R0MSU1_9SPHI</name>
<dbReference type="GO" id="GO:0043565">
    <property type="term" value="F:sequence-specific DNA binding"/>
    <property type="evidence" value="ECO:0007669"/>
    <property type="project" value="InterPro"/>
</dbReference>
<dbReference type="EMBL" id="SJSK01000003">
    <property type="protein sequence ID" value="TCC90091.1"/>
    <property type="molecule type" value="Genomic_DNA"/>
</dbReference>
<evidence type="ECO:0000256" key="2">
    <source>
        <dbReference type="ARBA" id="ARBA00023125"/>
    </source>
</evidence>
<sequence length="269" mass="31647">MNIIFYPPPKHLEKYIRYFWSCDVKEHGLYKNIFFENYADRFPRLVFQVEDKAKLKLDEHSFAPQAYLCGIDTVPSTMSIQSEFSHFGISFNPFALTDIFRIEGMSLVDSIIDLNDLELRHIVSKLRDAKSHLDRVEIMCRFIELQSGQKRLVHQNVIEIVLHNQLAEHEDLFRLQKKYKTTERTLERLFKKSMGISPKTFQRLVRFERTLNLLKSPLNGNSGYVASFLQYTDQSHFIKDFKTFTNITPSQFQKNSFHTSESSAFISKI</sequence>
<dbReference type="OrthoDB" id="323290at2"/>
<evidence type="ECO:0000256" key="1">
    <source>
        <dbReference type="ARBA" id="ARBA00023015"/>
    </source>
</evidence>
<keyword evidence="1" id="KW-0805">Transcription regulation</keyword>
<dbReference type="AlphaFoldDB" id="A0A4R0MSU1"/>
<feature type="domain" description="HTH araC/xylS-type" evidence="4">
    <location>
        <begin position="156"/>
        <end position="255"/>
    </location>
</feature>
<proteinExistence type="predicted"/>
<dbReference type="Proteomes" id="UP000292884">
    <property type="component" value="Unassembled WGS sequence"/>
</dbReference>
<gene>
    <name evidence="5" type="ORF">EZ428_12440</name>
</gene>
<comment type="caution">
    <text evidence="5">The sequence shown here is derived from an EMBL/GenBank/DDBJ whole genome shotgun (WGS) entry which is preliminary data.</text>
</comment>
<dbReference type="InterPro" id="IPR046532">
    <property type="entry name" value="DUF6597"/>
</dbReference>
<dbReference type="PROSITE" id="PS01124">
    <property type="entry name" value="HTH_ARAC_FAMILY_2"/>
    <property type="match status" value="1"/>
</dbReference>
<dbReference type="InterPro" id="IPR018060">
    <property type="entry name" value="HTH_AraC"/>
</dbReference>
<dbReference type="GO" id="GO:0003700">
    <property type="term" value="F:DNA-binding transcription factor activity"/>
    <property type="evidence" value="ECO:0007669"/>
    <property type="project" value="InterPro"/>
</dbReference>
<dbReference type="InterPro" id="IPR050204">
    <property type="entry name" value="AraC_XylS_family_regulators"/>
</dbReference>
<keyword evidence="2" id="KW-0238">DNA-binding</keyword>
<dbReference type="Pfam" id="PF12833">
    <property type="entry name" value="HTH_18"/>
    <property type="match status" value="1"/>
</dbReference>
<keyword evidence="3" id="KW-0804">Transcription</keyword>
<organism evidence="5 6">
    <name type="scientific">Pedobacter frigiditerrae</name>
    <dbReference type="NCBI Taxonomy" id="2530452"/>
    <lineage>
        <taxon>Bacteria</taxon>
        <taxon>Pseudomonadati</taxon>
        <taxon>Bacteroidota</taxon>
        <taxon>Sphingobacteriia</taxon>
        <taxon>Sphingobacteriales</taxon>
        <taxon>Sphingobacteriaceae</taxon>
        <taxon>Pedobacter</taxon>
    </lineage>
</organism>
<dbReference type="PANTHER" id="PTHR46796">
    <property type="entry name" value="HTH-TYPE TRANSCRIPTIONAL ACTIVATOR RHAS-RELATED"/>
    <property type="match status" value="1"/>
</dbReference>